<dbReference type="PANTHER" id="PTHR11616:SF111">
    <property type="entry name" value="SODIUM- AND CHLORIDE-DEPENDENT GABA TRANSPORTER 2"/>
    <property type="match status" value="1"/>
</dbReference>
<dbReference type="InterPro" id="IPR036179">
    <property type="entry name" value="Ig-like_dom_sf"/>
</dbReference>
<feature type="transmembrane region" description="Helical" evidence="8">
    <location>
        <begin position="322"/>
        <end position="347"/>
    </location>
</feature>
<dbReference type="InterPro" id="IPR003597">
    <property type="entry name" value="Ig_C1-set"/>
</dbReference>
<dbReference type="Gene3D" id="2.60.40.10">
    <property type="entry name" value="Immunoglobulins"/>
    <property type="match status" value="1"/>
</dbReference>
<feature type="non-terminal residue" evidence="10">
    <location>
        <position position="1"/>
    </location>
</feature>
<evidence type="ECO:0000256" key="4">
    <source>
        <dbReference type="ARBA" id="ARBA00022989"/>
    </source>
</evidence>
<proteinExistence type="predicted"/>
<keyword evidence="4 8" id="KW-1133">Transmembrane helix</keyword>
<dbReference type="PANTHER" id="PTHR11616">
    <property type="entry name" value="SODIUM/CHLORIDE DEPENDENT TRANSPORTER"/>
    <property type="match status" value="1"/>
</dbReference>
<reference evidence="10" key="1">
    <citation type="journal article" date="2021" name="Cell">
        <title>Tracing the genetic footprints of vertebrate landing in non-teleost ray-finned fishes.</title>
        <authorList>
            <person name="Bi X."/>
            <person name="Wang K."/>
            <person name="Yang L."/>
            <person name="Pan H."/>
            <person name="Jiang H."/>
            <person name="Wei Q."/>
            <person name="Fang M."/>
            <person name="Yu H."/>
            <person name="Zhu C."/>
            <person name="Cai Y."/>
            <person name="He Y."/>
            <person name="Gan X."/>
            <person name="Zeng H."/>
            <person name="Yu D."/>
            <person name="Zhu Y."/>
            <person name="Jiang H."/>
            <person name="Qiu Q."/>
            <person name="Yang H."/>
            <person name="Zhang Y.E."/>
            <person name="Wang W."/>
            <person name="Zhu M."/>
            <person name="He S."/>
            <person name="Zhang G."/>
        </authorList>
    </citation>
    <scope>NUCLEOTIDE SEQUENCE</scope>
    <source>
        <strain evidence="10">Bchr_001</strain>
    </source>
</reference>
<evidence type="ECO:0000259" key="9">
    <source>
        <dbReference type="PROSITE" id="PS50835"/>
    </source>
</evidence>
<evidence type="ECO:0000256" key="6">
    <source>
        <dbReference type="ARBA" id="ARBA00023319"/>
    </source>
</evidence>
<dbReference type="CDD" id="cd07699">
    <property type="entry name" value="IgC1_L"/>
    <property type="match status" value="1"/>
</dbReference>
<keyword evidence="6" id="KW-0393">Immunoglobulin domain</keyword>
<dbReference type="SMART" id="SM00407">
    <property type="entry name" value="IGc1"/>
    <property type="match status" value="1"/>
</dbReference>
<keyword evidence="3 8" id="KW-0812">Transmembrane</keyword>
<dbReference type="InterPro" id="IPR037272">
    <property type="entry name" value="SNS_sf"/>
</dbReference>
<dbReference type="EMBL" id="JAAWVN010005649">
    <property type="protein sequence ID" value="MBN3289917.1"/>
    <property type="molecule type" value="Genomic_DNA"/>
</dbReference>
<dbReference type="PROSITE" id="PS00290">
    <property type="entry name" value="IG_MHC"/>
    <property type="match status" value="1"/>
</dbReference>
<sequence length="485" mass="53767">MCSEILSTSAQKKFSAFISPPSLLHTNKQATSNHSPPSPTPLQIAQWCNEKKPGGWAQRLTVDYSGKRLLLNGGWQSLAAGELEACDRRPRELAAGEPESQQPESQIASSRRARELAAGKLESLQPESQRASSRRAREPAAGKLESLQPESQRASSRRAREPAAGKLESLQPESQRPQDRGDTGIGYTNELLVLCADIPYISILPLCFVLPLPFRLPQPGAVLGQLQQHTEYRVPKQTYLLSQRQASDPQVVYFTVSFIYIMLIILLVRGLTLPGAKDGIIYYLYPEPSRLADPQFLSVENIMIAAKDMFPHYFRKEGRLQAFLLIFSIFGFLAGLPMVAEGGIYIFQLIDYYACSGTCLLFIASFQCICIGWVYVKNNVKPTVSVFPPSKDELEGNKKATLACLVNKFYPEDVKVEWFNGDSLISSDVKTSDTLLETDGTFSLSSTVTLTADQWNSKSTFYCKVTHVTLTPSQKWPVSSADCSV</sequence>
<comment type="caution">
    <text evidence="10">The sequence shown here is derived from an EMBL/GenBank/DDBJ whole genome shotgun (WGS) entry which is preliminary data.</text>
</comment>
<evidence type="ECO:0000313" key="11">
    <source>
        <dbReference type="Proteomes" id="UP001166052"/>
    </source>
</evidence>
<evidence type="ECO:0000256" key="3">
    <source>
        <dbReference type="ARBA" id="ARBA00022692"/>
    </source>
</evidence>
<organism evidence="10 11">
    <name type="scientific">Polypterus senegalus</name>
    <name type="common">Senegal bichir</name>
    <dbReference type="NCBI Taxonomy" id="55291"/>
    <lineage>
        <taxon>Eukaryota</taxon>
        <taxon>Metazoa</taxon>
        <taxon>Chordata</taxon>
        <taxon>Craniata</taxon>
        <taxon>Vertebrata</taxon>
        <taxon>Euteleostomi</taxon>
        <taxon>Actinopterygii</taxon>
        <taxon>Polypteriformes</taxon>
        <taxon>Polypteridae</taxon>
        <taxon>Polypterus</taxon>
    </lineage>
</organism>
<dbReference type="Pfam" id="PF07654">
    <property type="entry name" value="C1-set"/>
    <property type="match status" value="1"/>
</dbReference>
<evidence type="ECO:0000256" key="8">
    <source>
        <dbReference type="SAM" id="Phobius"/>
    </source>
</evidence>
<dbReference type="InterPro" id="IPR000175">
    <property type="entry name" value="Na/ntran_symport"/>
</dbReference>
<dbReference type="InterPro" id="IPR003006">
    <property type="entry name" value="Ig/MHC_CS"/>
</dbReference>
<keyword evidence="2" id="KW-0813">Transport</keyword>
<dbReference type="InterPro" id="IPR013783">
    <property type="entry name" value="Ig-like_fold"/>
</dbReference>
<comment type="subcellular location">
    <subcellularLocation>
        <location evidence="1">Membrane</location>
        <topology evidence="1">Multi-pass membrane protein</topology>
    </subcellularLocation>
</comment>
<evidence type="ECO:0000256" key="7">
    <source>
        <dbReference type="SAM" id="MobiDB-lite"/>
    </source>
</evidence>
<accession>A0ABS2YT17</accession>
<evidence type="ECO:0000256" key="5">
    <source>
        <dbReference type="ARBA" id="ARBA00023136"/>
    </source>
</evidence>
<feature type="non-terminal residue" evidence="10">
    <location>
        <position position="485"/>
    </location>
</feature>
<feature type="compositionally biased region" description="Polar residues" evidence="7">
    <location>
        <begin position="99"/>
        <end position="109"/>
    </location>
</feature>
<dbReference type="PROSITE" id="PS50835">
    <property type="entry name" value="IG_LIKE"/>
    <property type="match status" value="1"/>
</dbReference>
<dbReference type="SUPFAM" id="SSF161070">
    <property type="entry name" value="SNF-like"/>
    <property type="match status" value="1"/>
</dbReference>
<keyword evidence="11" id="KW-1185">Reference proteome</keyword>
<dbReference type="PROSITE" id="PS50267">
    <property type="entry name" value="NA_NEUROTRAN_SYMP_3"/>
    <property type="match status" value="1"/>
</dbReference>
<keyword evidence="5 8" id="KW-0472">Membrane</keyword>
<dbReference type="Proteomes" id="UP001166052">
    <property type="component" value="Unassembled WGS sequence"/>
</dbReference>
<name>A0ABS2YT17_POLSE</name>
<dbReference type="InterPro" id="IPR007110">
    <property type="entry name" value="Ig-like_dom"/>
</dbReference>
<gene>
    <name evidence="10" type="primary">Slc6a11_0</name>
    <name evidence="10" type="ORF">GTO92_0022405</name>
</gene>
<feature type="transmembrane region" description="Helical" evidence="8">
    <location>
        <begin position="353"/>
        <end position="376"/>
    </location>
</feature>
<evidence type="ECO:0000256" key="1">
    <source>
        <dbReference type="ARBA" id="ARBA00004141"/>
    </source>
</evidence>
<feature type="transmembrane region" description="Helical" evidence="8">
    <location>
        <begin position="251"/>
        <end position="268"/>
    </location>
</feature>
<evidence type="ECO:0000313" key="10">
    <source>
        <dbReference type="EMBL" id="MBN3289917.1"/>
    </source>
</evidence>
<dbReference type="SUPFAM" id="SSF48726">
    <property type="entry name" value="Immunoglobulin"/>
    <property type="match status" value="1"/>
</dbReference>
<protein>
    <submittedName>
        <fullName evidence="10">S6A11 protein</fullName>
    </submittedName>
</protein>
<feature type="domain" description="Ig-like" evidence="9">
    <location>
        <begin position="382"/>
        <end position="479"/>
    </location>
</feature>
<feature type="region of interest" description="Disordered" evidence="7">
    <location>
        <begin position="93"/>
        <end position="182"/>
    </location>
</feature>
<evidence type="ECO:0000256" key="2">
    <source>
        <dbReference type="ARBA" id="ARBA00022448"/>
    </source>
</evidence>
<dbReference type="Pfam" id="PF00209">
    <property type="entry name" value="SNF"/>
    <property type="match status" value="1"/>
</dbReference>